<dbReference type="CDD" id="cd00167">
    <property type="entry name" value="SANT"/>
    <property type="match status" value="2"/>
</dbReference>
<evidence type="ECO:0000256" key="2">
    <source>
        <dbReference type="ARBA" id="ARBA00022737"/>
    </source>
</evidence>
<keyword evidence="11" id="KW-1185">Reference proteome</keyword>
<dbReference type="Pfam" id="PF00249">
    <property type="entry name" value="Myb_DNA-binding"/>
    <property type="match status" value="2"/>
</dbReference>
<gene>
    <name evidence="10" type="ORF">K2173_004799</name>
</gene>
<feature type="compositionally biased region" description="Low complexity" evidence="7">
    <location>
        <begin position="133"/>
        <end position="148"/>
    </location>
</feature>
<dbReference type="SUPFAM" id="SSF46689">
    <property type="entry name" value="Homeodomain-like"/>
    <property type="match status" value="1"/>
</dbReference>
<dbReference type="PANTHER" id="PTHR10641">
    <property type="entry name" value="MYB FAMILY TRANSCRIPTION FACTOR"/>
    <property type="match status" value="1"/>
</dbReference>
<feature type="compositionally biased region" description="Low complexity" evidence="7">
    <location>
        <begin position="202"/>
        <end position="212"/>
    </location>
</feature>
<proteinExistence type="predicted"/>
<dbReference type="GO" id="GO:0005634">
    <property type="term" value="C:nucleus"/>
    <property type="evidence" value="ECO:0007669"/>
    <property type="project" value="UniProtKB-SubCell"/>
</dbReference>
<dbReference type="GO" id="GO:0003677">
    <property type="term" value="F:DNA binding"/>
    <property type="evidence" value="ECO:0007669"/>
    <property type="project" value="UniProtKB-KW"/>
</dbReference>
<accession>A0AAV8SJQ0</accession>
<dbReference type="InterPro" id="IPR001005">
    <property type="entry name" value="SANT/Myb"/>
</dbReference>
<evidence type="ECO:0000313" key="11">
    <source>
        <dbReference type="Proteomes" id="UP001159364"/>
    </source>
</evidence>
<dbReference type="EMBL" id="JAIWQS010000010">
    <property type="protein sequence ID" value="KAJ8752511.1"/>
    <property type="molecule type" value="Genomic_DNA"/>
</dbReference>
<dbReference type="Gene3D" id="1.10.10.60">
    <property type="entry name" value="Homeodomain-like"/>
    <property type="match status" value="2"/>
</dbReference>
<sequence length="316" mass="36263">MGKGRAPCCDKNQVKKGPWSPAEDMRLVSFIQKHGHQNWRALPKQAGLLRCGKSCRLRWINYLRPDVKRGNFTKEEEDAIISLHKALGNRWSTIASRLPGRTDNEIKNVWNTHLKKRLSFKNGNNSKTDDSNESSTTTISSSSFSSEIPQSRKRNSENAHDHDHKQVSMTTKKPRTMDSIQDLKSEDSNEPKETKEQKEFPTSSNNSNMTSSGQVFVSKPEELQTDPRSDYNGHAALDEVNKPEFPDIADGIQSDYDYDFWNMLDGFSSFQSNSDLHLHIPESSYSLNLNDSCNNWEVDNRMWLRYLESELELEDQ</sequence>
<dbReference type="PANTHER" id="PTHR10641:SF1103">
    <property type="entry name" value="TRANSCRIPTION FACTOR MYB72"/>
    <property type="match status" value="1"/>
</dbReference>
<keyword evidence="4" id="KW-0238">DNA-binding</keyword>
<dbReference type="FunFam" id="1.10.10.60:FF:000015">
    <property type="entry name" value="Transcription factor RAX3"/>
    <property type="match status" value="1"/>
</dbReference>
<protein>
    <submittedName>
        <fullName evidence="10">Uncharacterized protein</fullName>
    </submittedName>
</protein>
<evidence type="ECO:0000256" key="6">
    <source>
        <dbReference type="ARBA" id="ARBA00023242"/>
    </source>
</evidence>
<evidence type="ECO:0000259" key="8">
    <source>
        <dbReference type="PROSITE" id="PS50090"/>
    </source>
</evidence>
<feature type="domain" description="HTH myb-type" evidence="9">
    <location>
        <begin position="11"/>
        <end position="63"/>
    </location>
</feature>
<keyword evidence="2" id="KW-0677">Repeat</keyword>
<feature type="domain" description="Myb-like" evidence="8">
    <location>
        <begin position="64"/>
        <end position="114"/>
    </location>
</feature>
<name>A0AAV8SJQ0_9ROSI</name>
<dbReference type="Proteomes" id="UP001159364">
    <property type="component" value="Linkage Group LG10"/>
</dbReference>
<evidence type="ECO:0000256" key="7">
    <source>
        <dbReference type="SAM" id="MobiDB-lite"/>
    </source>
</evidence>
<comment type="caution">
    <text evidence="10">The sequence shown here is derived from an EMBL/GenBank/DDBJ whole genome shotgun (WGS) entry which is preliminary data.</text>
</comment>
<keyword evidence="3" id="KW-0805">Transcription regulation</keyword>
<feature type="region of interest" description="Disordered" evidence="7">
    <location>
        <begin position="120"/>
        <end position="217"/>
    </location>
</feature>
<organism evidence="10 11">
    <name type="scientific">Erythroxylum novogranatense</name>
    <dbReference type="NCBI Taxonomy" id="1862640"/>
    <lineage>
        <taxon>Eukaryota</taxon>
        <taxon>Viridiplantae</taxon>
        <taxon>Streptophyta</taxon>
        <taxon>Embryophyta</taxon>
        <taxon>Tracheophyta</taxon>
        <taxon>Spermatophyta</taxon>
        <taxon>Magnoliopsida</taxon>
        <taxon>eudicotyledons</taxon>
        <taxon>Gunneridae</taxon>
        <taxon>Pentapetalae</taxon>
        <taxon>rosids</taxon>
        <taxon>fabids</taxon>
        <taxon>Malpighiales</taxon>
        <taxon>Erythroxylaceae</taxon>
        <taxon>Erythroxylum</taxon>
    </lineage>
</organism>
<dbReference type="PROSITE" id="PS50090">
    <property type="entry name" value="MYB_LIKE"/>
    <property type="match status" value="2"/>
</dbReference>
<dbReference type="InterPro" id="IPR017930">
    <property type="entry name" value="Myb_dom"/>
</dbReference>
<dbReference type="PROSITE" id="PS51294">
    <property type="entry name" value="HTH_MYB"/>
    <property type="match status" value="2"/>
</dbReference>
<keyword evidence="6" id="KW-0539">Nucleus</keyword>
<evidence type="ECO:0000256" key="5">
    <source>
        <dbReference type="ARBA" id="ARBA00023163"/>
    </source>
</evidence>
<dbReference type="AlphaFoldDB" id="A0AAV8SJQ0"/>
<evidence type="ECO:0000256" key="4">
    <source>
        <dbReference type="ARBA" id="ARBA00023125"/>
    </source>
</evidence>
<evidence type="ECO:0000313" key="10">
    <source>
        <dbReference type="EMBL" id="KAJ8752511.1"/>
    </source>
</evidence>
<evidence type="ECO:0000256" key="1">
    <source>
        <dbReference type="ARBA" id="ARBA00004123"/>
    </source>
</evidence>
<feature type="domain" description="Myb-like" evidence="8">
    <location>
        <begin position="11"/>
        <end position="63"/>
    </location>
</feature>
<feature type="compositionally biased region" description="Basic and acidic residues" evidence="7">
    <location>
        <begin position="154"/>
        <end position="166"/>
    </location>
</feature>
<evidence type="ECO:0000256" key="3">
    <source>
        <dbReference type="ARBA" id="ARBA00023015"/>
    </source>
</evidence>
<keyword evidence="5" id="KW-0804">Transcription</keyword>
<feature type="domain" description="HTH myb-type" evidence="9">
    <location>
        <begin position="64"/>
        <end position="118"/>
    </location>
</feature>
<dbReference type="InterPro" id="IPR015495">
    <property type="entry name" value="Myb_TF_plants"/>
</dbReference>
<dbReference type="SMART" id="SM00717">
    <property type="entry name" value="SANT"/>
    <property type="match status" value="2"/>
</dbReference>
<reference evidence="10 11" key="1">
    <citation type="submission" date="2021-09" db="EMBL/GenBank/DDBJ databases">
        <title>Genomic insights and catalytic innovation underlie evolution of tropane alkaloids biosynthesis.</title>
        <authorList>
            <person name="Wang Y.-J."/>
            <person name="Tian T."/>
            <person name="Huang J.-P."/>
            <person name="Huang S.-X."/>
        </authorList>
    </citation>
    <scope>NUCLEOTIDE SEQUENCE [LARGE SCALE GENOMIC DNA]</scope>
    <source>
        <strain evidence="10">KIB-2018</strain>
        <tissue evidence="10">Leaf</tissue>
    </source>
</reference>
<dbReference type="InterPro" id="IPR009057">
    <property type="entry name" value="Homeodomain-like_sf"/>
</dbReference>
<evidence type="ECO:0000259" key="9">
    <source>
        <dbReference type="PROSITE" id="PS51294"/>
    </source>
</evidence>
<feature type="compositionally biased region" description="Basic and acidic residues" evidence="7">
    <location>
        <begin position="181"/>
        <end position="199"/>
    </location>
</feature>
<comment type="subcellular location">
    <subcellularLocation>
        <location evidence="1">Nucleus</location>
    </subcellularLocation>
</comment>